<evidence type="ECO:0000313" key="2">
    <source>
        <dbReference type="Proteomes" id="UP001430953"/>
    </source>
</evidence>
<comment type="caution">
    <text evidence="1">The sequence shown here is derived from an EMBL/GenBank/DDBJ whole genome shotgun (WGS) entry which is preliminary data.</text>
</comment>
<dbReference type="AlphaFoldDB" id="A0AAW2H0Z1"/>
<dbReference type="Proteomes" id="UP001430953">
    <property type="component" value="Unassembled WGS sequence"/>
</dbReference>
<evidence type="ECO:0000313" key="1">
    <source>
        <dbReference type="EMBL" id="KAL0133210.1"/>
    </source>
</evidence>
<organism evidence="1 2">
    <name type="scientific">Cardiocondyla obscurior</name>
    <dbReference type="NCBI Taxonomy" id="286306"/>
    <lineage>
        <taxon>Eukaryota</taxon>
        <taxon>Metazoa</taxon>
        <taxon>Ecdysozoa</taxon>
        <taxon>Arthropoda</taxon>
        <taxon>Hexapoda</taxon>
        <taxon>Insecta</taxon>
        <taxon>Pterygota</taxon>
        <taxon>Neoptera</taxon>
        <taxon>Endopterygota</taxon>
        <taxon>Hymenoptera</taxon>
        <taxon>Apocrita</taxon>
        <taxon>Aculeata</taxon>
        <taxon>Formicoidea</taxon>
        <taxon>Formicidae</taxon>
        <taxon>Myrmicinae</taxon>
        <taxon>Cardiocondyla</taxon>
    </lineage>
</organism>
<sequence>MPTLFRAKLKFTMLIRLVAGRRSPLAQLVLQIRLRARAGTIREVLSSGY</sequence>
<accession>A0AAW2H0Z1</accession>
<name>A0AAW2H0Z1_9HYME</name>
<keyword evidence="2" id="KW-1185">Reference proteome</keyword>
<dbReference type="EMBL" id="JADYXP020000001">
    <property type="protein sequence ID" value="KAL0133210.1"/>
    <property type="molecule type" value="Genomic_DNA"/>
</dbReference>
<gene>
    <name evidence="1" type="ORF">PUN28_000757</name>
</gene>
<reference evidence="1 2" key="1">
    <citation type="submission" date="2023-03" db="EMBL/GenBank/DDBJ databases">
        <title>High recombination rates correlate with genetic variation in Cardiocondyla obscurior ants.</title>
        <authorList>
            <person name="Errbii M."/>
        </authorList>
    </citation>
    <scope>NUCLEOTIDE SEQUENCE [LARGE SCALE GENOMIC DNA]</scope>
    <source>
        <strain evidence="1">Alpha-2009</strain>
        <tissue evidence="1">Whole body</tissue>
    </source>
</reference>
<proteinExistence type="predicted"/>
<protein>
    <submittedName>
        <fullName evidence="1">Uncharacterized protein</fullName>
    </submittedName>
</protein>